<dbReference type="GO" id="GO:0004029">
    <property type="term" value="F:aldehyde dehydrogenase (NAD+) activity"/>
    <property type="evidence" value="ECO:0007669"/>
    <property type="project" value="UniProtKB-EC"/>
</dbReference>
<dbReference type="SUPFAM" id="SSF53720">
    <property type="entry name" value="ALDH-like"/>
    <property type="match status" value="1"/>
</dbReference>
<accession>M2VUN9</accession>
<reference evidence="3" key="2">
    <citation type="journal article" date="2013" name="Science">
        <title>Gene Transfer from Bacteria and Archaea Facilitated Evolution of an Extremophilic Eukaryote.</title>
        <authorList>
            <person name="Schoenknecht G."/>
            <person name="Chen W.-H."/>
            <person name="Ternes C.M."/>
            <person name="Barbier G.G."/>
            <person name="Shrestha R.P."/>
            <person name="Stanke M."/>
            <person name="Brautigam A."/>
            <person name="Baker B.J."/>
            <person name="Banfield J.F."/>
            <person name="Garavito R.M."/>
            <person name="Carr K."/>
            <person name="Wilkerson C."/>
            <person name="Rensing S.A."/>
            <person name="Gagneul D."/>
            <person name="Dickenson N.E."/>
            <person name="Oesterhelt C."/>
            <person name="Lercher M.J."/>
            <person name="Weber A.P.M."/>
        </authorList>
    </citation>
    <scope>NUCLEOTIDE SEQUENCE</scope>
    <source>
        <strain evidence="3">074W</strain>
    </source>
</reference>
<dbReference type="Pfam" id="PF00171">
    <property type="entry name" value="Aldedh"/>
    <property type="match status" value="1"/>
</dbReference>
<sequence length="111" mass="12823">MRIFQEKIFERVLSVTTFRTEEEAIQIANDTSYGLGAGLWTRDIMKAYRVSRAIKAGRVWVNCYHEYPSHAAFGGYKKSGFGRECHKLTLEHYQQLKNIIISYSPQPTGLF</sequence>
<evidence type="ECO:0000313" key="2">
    <source>
        <dbReference type="EMBL" id="EME26890.1"/>
    </source>
</evidence>
<dbReference type="InterPro" id="IPR015590">
    <property type="entry name" value="Aldehyde_DH_dom"/>
</dbReference>
<dbReference type="EMBL" id="KB454540">
    <property type="protein sequence ID" value="EME26890.1"/>
    <property type="molecule type" value="Genomic_DNA"/>
</dbReference>
<dbReference type="RefSeq" id="XP_005703410.1">
    <property type="nucleotide sequence ID" value="XM_005703353.1"/>
</dbReference>
<dbReference type="Proteomes" id="UP000030680">
    <property type="component" value="Unassembled WGS sequence"/>
</dbReference>
<dbReference type="PANTHER" id="PTHR43111">
    <property type="entry name" value="ALDEHYDE DEHYDROGENASE B-RELATED"/>
    <property type="match status" value="1"/>
</dbReference>
<dbReference type="eggNOG" id="KOG2450">
    <property type="taxonomic scope" value="Eukaryota"/>
</dbReference>
<name>M2VUN9_GALSU</name>
<keyword evidence="4" id="KW-1185">Reference proteome</keyword>
<dbReference type="Gramene" id="EME26890">
    <property type="protein sequence ID" value="EME26890"/>
    <property type="gene ID" value="Gasu_54650"/>
</dbReference>
<proteinExistence type="predicted"/>
<dbReference type="PANTHER" id="PTHR43111:SF1">
    <property type="entry name" value="ALDEHYDE DEHYDROGENASE B-RELATED"/>
    <property type="match status" value="1"/>
</dbReference>
<keyword evidence="3" id="KW-0560">Oxidoreductase</keyword>
<dbReference type="EC" id="1.2.1.3" evidence="2 3"/>
<dbReference type="RefSeq" id="XP_005703411.1">
    <property type="nucleotide sequence ID" value="XM_005703354.1"/>
</dbReference>
<dbReference type="InterPro" id="IPR016163">
    <property type="entry name" value="Ald_DH_C"/>
</dbReference>
<dbReference type="EMBL" id="KB454540">
    <property type="protein sequence ID" value="EME26891.1"/>
    <property type="molecule type" value="Genomic_DNA"/>
</dbReference>
<dbReference type="GeneID" id="17085839"/>
<evidence type="ECO:0000313" key="4">
    <source>
        <dbReference type="Proteomes" id="UP000030680"/>
    </source>
</evidence>
<gene>
    <name evidence="3" type="ORF">Gasu_54650</name>
</gene>
<dbReference type="OrthoDB" id="3632928at2759"/>
<dbReference type="KEGG" id="gsl:Gasu_54650"/>
<dbReference type="AlphaFoldDB" id="M2VUN9"/>
<protein>
    <submittedName>
        <fullName evidence="2">Aldehyde dehydrogenase (NAD+) isoform 1</fullName>
        <ecNumber evidence="2 3">1.2.1.3</ecNumber>
    </submittedName>
    <submittedName>
        <fullName evidence="3">Aldehyde dehydrogenase (NAD+) isoform 2</fullName>
    </submittedName>
</protein>
<dbReference type="Gramene" id="EME26891">
    <property type="protein sequence ID" value="EME26891"/>
    <property type="gene ID" value="Gasu_54650"/>
</dbReference>
<reference evidence="4" key="1">
    <citation type="journal article" date="2013" name="Science">
        <title>Gene transfer from bacteria and archaea facilitated evolution of an extremophilic eukaryote.</title>
        <authorList>
            <person name="Schonknecht G."/>
            <person name="Chen W.H."/>
            <person name="Ternes C.M."/>
            <person name="Barbier G.G."/>
            <person name="Shrestha R.P."/>
            <person name="Stanke M."/>
            <person name="Brautigam A."/>
            <person name="Baker B.J."/>
            <person name="Banfield J.F."/>
            <person name="Garavito R.M."/>
            <person name="Carr K."/>
            <person name="Wilkerson C."/>
            <person name="Rensing S.A."/>
            <person name="Gagneul D."/>
            <person name="Dickenson N.E."/>
            <person name="Oesterhelt C."/>
            <person name="Lercher M.J."/>
            <person name="Weber A.P."/>
        </authorList>
    </citation>
    <scope>NUCLEOTIDE SEQUENCE [LARGE SCALE GENOMIC DNA]</scope>
    <source>
        <strain evidence="4">074W</strain>
    </source>
</reference>
<evidence type="ECO:0000313" key="3">
    <source>
        <dbReference type="EMBL" id="EME26891.1"/>
    </source>
</evidence>
<dbReference type="STRING" id="130081.M2VUN9"/>
<dbReference type="InterPro" id="IPR016161">
    <property type="entry name" value="Ald_DH/histidinol_DH"/>
</dbReference>
<evidence type="ECO:0000259" key="1">
    <source>
        <dbReference type="Pfam" id="PF00171"/>
    </source>
</evidence>
<dbReference type="OMA" id="ETESIMW"/>
<feature type="domain" description="Aldehyde dehydrogenase" evidence="1">
    <location>
        <begin position="1"/>
        <end position="99"/>
    </location>
</feature>
<dbReference type="Gene3D" id="3.40.309.10">
    <property type="entry name" value="Aldehyde Dehydrogenase, Chain A, domain 2"/>
    <property type="match status" value="1"/>
</dbReference>
<organism evidence="3 4">
    <name type="scientific">Galdieria sulphuraria</name>
    <name type="common">Red alga</name>
    <dbReference type="NCBI Taxonomy" id="130081"/>
    <lineage>
        <taxon>Eukaryota</taxon>
        <taxon>Rhodophyta</taxon>
        <taxon>Bangiophyceae</taxon>
        <taxon>Galdieriales</taxon>
        <taxon>Galdieriaceae</taxon>
        <taxon>Galdieria</taxon>
    </lineage>
</organism>